<dbReference type="AlphaFoldDB" id="A0A0E9XU98"/>
<reference evidence="1" key="2">
    <citation type="journal article" date="2015" name="Fish Shellfish Immunol.">
        <title>Early steps in the European eel (Anguilla anguilla)-Vibrio vulnificus interaction in the gills: Role of the RtxA13 toxin.</title>
        <authorList>
            <person name="Callol A."/>
            <person name="Pajuelo D."/>
            <person name="Ebbesson L."/>
            <person name="Teles M."/>
            <person name="MacKenzie S."/>
            <person name="Amaro C."/>
        </authorList>
    </citation>
    <scope>NUCLEOTIDE SEQUENCE</scope>
</reference>
<evidence type="ECO:0000313" key="1">
    <source>
        <dbReference type="EMBL" id="JAI06293.1"/>
    </source>
</evidence>
<reference evidence="1" key="1">
    <citation type="submission" date="2014-11" db="EMBL/GenBank/DDBJ databases">
        <authorList>
            <person name="Amaro Gonzalez C."/>
        </authorList>
    </citation>
    <scope>NUCLEOTIDE SEQUENCE</scope>
</reference>
<accession>A0A0E9XU98</accession>
<protein>
    <submittedName>
        <fullName evidence="1">Uncharacterized protein</fullName>
    </submittedName>
</protein>
<name>A0A0E9XU98_ANGAN</name>
<dbReference type="EMBL" id="GBXM01002285">
    <property type="protein sequence ID" value="JAI06293.1"/>
    <property type="molecule type" value="Transcribed_RNA"/>
</dbReference>
<organism evidence="1">
    <name type="scientific">Anguilla anguilla</name>
    <name type="common">European freshwater eel</name>
    <name type="synonym">Muraena anguilla</name>
    <dbReference type="NCBI Taxonomy" id="7936"/>
    <lineage>
        <taxon>Eukaryota</taxon>
        <taxon>Metazoa</taxon>
        <taxon>Chordata</taxon>
        <taxon>Craniata</taxon>
        <taxon>Vertebrata</taxon>
        <taxon>Euteleostomi</taxon>
        <taxon>Actinopterygii</taxon>
        <taxon>Neopterygii</taxon>
        <taxon>Teleostei</taxon>
        <taxon>Anguilliformes</taxon>
        <taxon>Anguillidae</taxon>
        <taxon>Anguilla</taxon>
    </lineage>
</organism>
<proteinExistence type="predicted"/>
<sequence length="20" mass="2501">MLLFLRNQSLDQLWFMKTCI</sequence>